<keyword evidence="5" id="KW-0445">Lipid transport</keyword>
<proteinExistence type="inferred from homology"/>
<keyword evidence="13" id="KW-1185">Reference proteome</keyword>
<keyword evidence="7 9" id="KW-0496">Mitochondrion</keyword>
<comment type="similarity">
    <text evidence="9">Belongs to the MDM12 family.</text>
</comment>
<evidence type="ECO:0000256" key="4">
    <source>
        <dbReference type="ARBA" id="ARBA00022824"/>
    </source>
</evidence>
<keyword evidence="4 9" id="KW-0256">Endoplasmic reticulum</keyword>
<keyword evidence="8 9" id="KW-0472">Membrane</keyword>
<feature type="region of interest" description="Disordered" evidence="10">
    <location>
        <begin position="198"/>
        <end position="285"/>
    </location>
</feature>
<evidence type="ECO:0000313" key="13">
    <source>
        <dbReference type="Proteomes" id="UP001447188"/>
    </source>
</evidence>
<dbReference type="HAMAP" id="MF_03104">
    <property type="entry name" value="Mdm12"/>
    <property type="match status" value="1"/>
</dbReference>
<dbReference type="InterPro" id="IPR031468">
    <property type="entry name" value="SMP_LBD"/>
</dbReference>
<evidence type="ECO:0000256" key="7">
    <source>
        <dbReference type="ARBA" id="ARBA00023128"/>
    </source>
</evidence>
<evidence type="ECO:0000256" key="2">
    <source>
        <dbReference type="ARBA" id="ARBA00022448"/>
    </source>
</evidence>
<evidence type="ECO:0000313" key="12">
    <source>
        <dbReference type="EMBL" id="KAL0640542.1"/>
    </source>
</evidence>
<evidence type="ECO:0000256" key="5">
    <source>
        <dbReference type="ARBA" id="ARBA00023055"/>
    </source>
</evidence>
<evidence type="ECO:0000259" key="11">
    <source>
        <dbReference type="PROSITE" id="PS51847"/>
    </source>
</evidence>
<reference evidence="12 13" key="1">
    <citation type="submission" date="2024-02" db="EMBL/GenBank/DDBJ databases">
        <title>Discinaceae phylogenomics.</title>
        <authorList>
            <person name="Dirks A.C."/>
            <person name="James T.Y."/>
        </authorList>
    </citation>
    <scope>NUCLEOTIDE SEQUENCE [LARGE SCALE GENOMIC DNA]</scope>
    <source>
        <strain evidence="12 13">ACD0624</strain>
    </source>
</reference>
<feature type="compositionally biased region" description="Acidic residues" evidence="10">
    <location>
        <begin position="69"/>
        <end position="88"/>
    </location>
</feature>
<feature type="compositionally biased region" description="Low complexity" evidence="10">
    <location>
        <begin position="237"/>
        <end position="249"/>
    </location>
</feature>
<dbReference type="Pfam" id="PF26544">
    <property type="entry name" value="Mdm12"/>
    <property type="match status" value="2"/>
</dbReference>
<dbReference type="EMBL" id="JBBBZM010000003">
    <property type="protein sequence ID" value="KAL0640542.1"/>
    <property type="molecule type" value="Genomic_DNA"/>
</dbReference>
<dbReference type="PANTHER" id="PTHR28204:SF1">
    <property type="entry name" value="MITOCHONDRIAL DISTRIBUTION AND MORPHOLOGY PROTEIN 12"/>
    <property type="match status" value="1"/>
</dbReference>
<feature type="domain" description="SMP-LTD" evidence="11">
    <location>
        <begin position="1"/>
        <end position="426"/>
    </location>
</feature>
<organism evidence="12 13">
    <name type="scientific">Discina gigas</name>
    <dbReference type="NCBI Taxonomy" id="1032678"/>
    <lineage>
        <taxon>Eukaryota</taxon>
        <taxon>Fungi</taxon>
        <taxon>Dikarya</taxon>
        <taxon>Ascomycota</taxon>
        <taxon>Pezizomycotina</taxon>
        <taxon>Pezizomycetes</taxon>
        <taxon>Pezizales</taxon>
        <taxon>Discinaceae</taxon>
        <taxon>Discina</taxon>
    </lineage>
</organism>
<evidence type="ECO:0000256" key="1">
    <source>
        <dbReference type="ARBA" id="ARBA00004370"/>
    </source>
</evidence>
<comment type="subcellular location">
    <subcellularLocation>
        <location evidence="1">Membrane</location>
    </subcellularLocation>
    <subcellularLocation>
        <location evidence="9">Mitochondrion outer membrane</location>
        <topology evidence="9">Peripheral membrane protein</topology>
        <orientation evidence="9">Cytoplasmic side</orientation>
    </subcellularLocation>
    <subcellularLocation>
        <location evidence="9">Endoplasmic reticulum membrane</location>
        <topology evidence="9">Peripheral membrane protein</topology>
        <orientation evidence="9">Cytoplasmic side</orientation>
    </subcellularLocation>
    <text evidence="9">The ERMES/MDM complex localizes to a few discrete foci (around 10 per single cell), that represent mitochondria-endoplasmic reticulum junctions. These foci are often found next to mtDNA nucleoids.</text>
</comment>
<evidence type="ECO:0000256" key="6">
    <source>
        <dbReference type="ARBA" id="ARBA00023121"/>
    </source>
</evidence>
<protein>
    <recommendedName>
        <fullName evidence="9">Mitochondrial distribution and morphology protein 12</fullName>
    </recommendedName>
    <alternativeName>
        <fullName evidence="9">Mitochondrial inheritance component MDM12</fullName>
    </alternativeName>
</protein>
<accession>A0ABR3GXV8</accession>
<keyword evidence="6" id="KW-0446">Lipid-binding</keyword>
<comment type="subunit">
    <text evidence="9">Component of the ER-mitochondria encounter structure (ERMES) or MDM complex, composed of MMM1, MDM10, MDM12 and MDM34. A MMM1 homodimer associates with one molecule of MDM12 on each side in a pairwise head-to-tail manner, and the SMP-LTD domains of MMM1 and MDM12 generate a continuous hydrophobic tunnel for phospholipid trafficking.</text>
</comment>
<comment type="function">
    <text evidence="9">Component of the ERMES/MDM complex, which serves as a molecular tether to connect the endoplasmic reticulum (ER) and mitochondria. Components of this complex are involved in the control of mitochondrial shape and protein biogenesis, and function in nonvesicular lipid trafficking between the ER and mitochondria. MDM12 is required for the interaction of the ER-resident membrane protein MMM1 and the outer mitochondrial membrane-resident beta-barrel protein MDM10. The MDM12-MMM1 subcomplex functions in the major beta-barrel assembly pathway that is responsible for biogenesis of all mitochondrial outer membrane beta-barrel proteins, and acts in a late step after the SAM complex. The MDM10-MDM12-MMM1 subcomplex further acts in the TOM40-specific pathway after the action of the MDM12-MMM1 complex. Essential for establishing and maintaining the structure of mitochondria and maintenance of mtDNA nucleoids.</text>
</comment>
<evidence type="ECO:0000256" key="10">
    <source>
        <dbReference type="SAM" id="MobiDB-lite"/>
    </source>
</evidence>
<keyword evidence="3 9" id="KW-1000">Mitochondrion outer membrane</keyword>
<evidence type="ECO:0000256" key="3">
    <source>
        <dbReference type="ARBA" id="ARBA00022787"/>
    </source>
</evidence>
<keyword evidence="2" id="KW-0813">Transport</keyword>
<gene>
    <name evidence="12" type="primary">MDM12_1</name>
    <name evidence="9" type="synonym">MDM12</name>
    <name evidence="12" type="ORF">Q9L58_000513</name>
</gene>
<dbReference type="PROSITE" id="PS51847">
    <property type="entry name" value="SMP"/>
    <property type="match status" value="1"/>
</dbReference>
<evidence type="ECO:0000256" key="8">
    <source>
        <dbReference type="ARBA" id="ARBA00023136"/>
    </source>
</evidence>
<feature type="compositionally biased region" description="Basic and acidic residues" evidence="10">
    <location>
        <begin position="89"/>
        <end position="109"/>
    </location>
</feature>
<feature type="compositionally biased region" description="Low complexity" evidence="10">
    <location>
        <begin position="110"/>
        <end position="121"/>
    </location>
</feature>
<dbReference type="PANTHER" id="PTHR28204">
    <property type="entry name" value="MITOCHONDRIAL DISTRIBUTION AND MORPHOLOGY PROTEIN 12"/>
    <property type="match status" value="1"/>
</dbReference>
<sequence length="426" mass="46711">MSIDLNWETLTSGPDGARYAAHVRDFIHTKFQTIPFPTFIKSVHVHSFTFGSTPPEIEIKEICDPYPEFYEEDEDDYPEESDSEGGEYDEAHLLKLERERRRRDKRNDDSGSVPSTPSTPSVQPPPPYSLDGSRAGGMAGFRGAFSTGIPDTFPGRVGVAGVSAPMFNRAASSSNLHYFHSALSSGFNAGSNTPTLSAFTSPTHSTTHHDELQPRSAASAGSFPSPPSTADSDSHVPPNLNNLNITNPLSPTSGIPPTTPLSEGPDSTAPRRSSADILPRLREPRDDDTQIISRVRYNGDVRLELTAQLLLEYPITAFAALPVRLVITGCKFDGLACLAYIRNRAHFCFLDEDPEAELGEEGSERAGAPRTASLLKEIKVESEIGEKGKGKQVLKNVGKVERFVLEQVRRIFEEEFVFPSSWTFLV</sequence>
<dbReference type="Proteomes" id="UP001447188">
    <property type="component" value="Unassembled WGS sequence"/>
</dbReference>
<evidence type="ECO:0000256" key="9">
    <source>
        <dbReference type="HAMAP-Rule" id="MF_03104"/>
    </source>
</evidence>
<comment type="caution">
    <text evidence="12">The sequence shown here is derived from an EMBL/GenBank/DDBJ whole genome shotgun (WGS) entry which is preliminary data.</text>
</comment>
<dbReference type="CDD" id="cd21672">
    <property type="entry name" value="SMP_Mdm12"/>
    <property type="match status" value="1"/>
</dbReference>
<name>A0ABR3GXV8_9PEZI</name>
<dbReference type="InterPro" id="IPR027532">
    <property type="entry name" value="Mdm12"/>
</dbReference>
<feature type="compositionally biased region" description="Low complexity" evidence="10">
    <location>
        <begin position="214"/>
        <end position="223"/>
    </location>
</feature>
<feature type="region of interest" description="Disordered" evidence="10">
    <location>
        <begin position="69"/>
        <end position="141"/>
    </location>
</feature>